<dbReference type="Gene3D" id="3.40.50.300">
    <property type="entry name" value="P-loop containing nucleotide triphosphate hydrolases"/>
    <property type="match status" value="2"/>
</dbReference>
<dbReference type="PROSITE" id="PS51192">
    <property type="entry name" value="HELICASE_ATP_BIND_1"/>
    <property type="match status" value="1"/>
</dbReference>
<keyword evidence="2 9" id="KW-0547">Nucleotide-binding</keyword>
<dbReference type="InterPro" id="IPR027417">
    <property type="entry name" value="P-loop_NTPase"/>
</dbReference>
<reference evidence="15 16" key="1">
    <citation type="submission" date="2019-02" db="EMBL/GenBank/DDBJ databases">
        <title>Deep-cultivation of Planctomycetes and their phenomic and genomic characterization uncovers novel biology.</title>
        <authorList>
            <person name="Wiegand S."/>
            <person name="Jogler M."/>
            <person name="Boedeker C."/>
            <person name="Pinto D."/>
            <person name="Vollmers J."/>
            <person name="Rivas-Marin E."/>
            <person name="Kohn T."/>
            <person name="Peeters S.H."/>
            <person name="Heuer A."/>
            <person name="Rast P."/>
            <person name="Oberbeckmann S."/>
            <person name="Bunk B."/>
            <person name="Jeske O."/>
            <person name="Meyerdierks A."/>
            <person name="Storesund J.E."/>
            <person name="Kallscheuer N."/>
            <person name="Luecker S."/>
            <person name="Lage O.M."/>
            <person name="Pohl T."/>
            <person name="Merkel B.J."/>
            <person name="Hornburger P."/>
            <person name="Mueller R.-W."/>
            <person name="Bruemmer F."/>
            <person name="Labrenz M."/>
            <person name="Spormann A.M."/>
            <person name="Op den Camp H."/>
            <person name="Overmann J."/>
            <person name="Amann R."/>
            <person name="Jetten M.S.M."/>
            <person name="Mascher T."/>
            <person name="Medema M.H."/>
            <person name="Devos D.P."/>
            <person name="Kaster A.-K."/>
            <person name="Ovreas L."/>
            <person name="Rohde M."/>
            <person name="Galperin M.Y."/>
            <person name="Jogler C."/>
        </authorList>
    </citation>
    <scope>NUCLEOTIDE SEQUENCE [LARGE SCALE GENOMIC DNA]</scope>
    <source>
        <strain evidence="15 16">Spb1</strain>
    </source>
</reference>
<keyword evidence="16" id="KW-1185">Reference proteome</keyword>
<dbReference type="PANTHER" id="PTHR47959:SF1">
    <property type="entry name" value="ATP-DEPENDENT RNA HELICASE DBPA"/>
    <property type="match status" value="1"/>
</dbReference>
<dbReference type="SUPFAM" id="SSF52540">
    <property type="entry name" value="P-loop containing nucleoside triphosphate hydrolases"/>
    <property type="match status" value="1"/>
</dbReference>
<feature type="compositionally biased region" description="Basic and acidic residues" evidence="11">
    <location>
        <begin position="579"/>
        <end position="599"/>
    </location>
</feature>
<dbReference type="InterPro" id="IPR000629">
    <property type="entry name" value="RNA-helicase_DEAD-box_CS"/>
</dbReference>
<organism evidence="15 16">
    <name type="scientific">Planctopirus ephydatiae</name>
    <dbReference type="NCBI Taxonomy" id="2528019"/>
    <lineage>
        <taxon>Bacteria</taxon>
        <taxon>Pseudomonadati</taxon>
        <taxon>Planctomycetota</taxon>
        <taxon>Planctomycetia</taxon>
        <taxon>Planctomycetales</taxon>
        <taxon>Planctomycetaceae</taxon>
        <taxon>Planctopirus</taxon>
    </lineage>
</organism>
<dbReference type="InterPro" id="IPR011545">
    <property type="entry name" value="DEAD/DEAH_box_helicase_dom"/>
</dbReference>
<evidence type="ECO:0000256" key="5">
    <source>
        <dbReference type="ARBA" id="ARBA00022840"/>
    </source>
</evidence>
<name>A0A518GMY8_9PLAN</name>
<dbReference type="PROSITE" id="PS51194">
    <property type="entry name" value="HELICASE_CTER"/>
    <property type="match status" value="1"/>
</dbReference>
<evidence type="ECO:0000256" key="2">
    <source>
        <dbReference type="ARBA" id="ARBA00022741"/>
    </source>
</evidence>
<dbReference type="InterPro" id="IPR028618">
    <property type="entry name" value="DEAD_helicase_DeaD"/>
</dbReference>
<comment type="subcellular location">
    <subcellularLocation>
        <location evidence="9">Cytoplasm</location>
    </subcellularLocation>
</comment>
<feature type="domain" description="DEAD-box RNA helicase Q" evidence="14">
    <location>
        <begin position="12"/>
        <end position="40"/>
    </location>
</feature>
<gene>
    <name evidence="9 15" type="primary">deaD</name>
    <name evidence="9" type="synonym">csdA</name>
    <name evidence="15" type="ORF">Spb1_19170</name>
</gene>
<dbReference type="InterPro" id="IPR014014">
    <property type="entry name" value="RNA_helicase_DEAD_Q_motif"/>
</dbReference>
<evidence type="ECO:0000256" key="8">
    <source>
        <dbReference type="ARBA" id="ARBA00047984"/>
    </source>
</evidence>
<dbReference type="CDD" id="cd12499">
    <property type="entry name" value="RRM_EcCsdA_like"/>
    <property type="match status" value="1"/>
</dbReference>
<comment type="function">
    <text evidence="9">DEAD-box RNA helicase involved in various cellular processes at low temperature, including ribosome biogenesis, mRNA degradation and translation initiation.</text>
</comment>
<keyword evidence="1 9" id="KW-0963">Cytoplasm</keyword>
<evidence type="ECO:0000256" key="7">
    <source>
        <dbReference type="ARBA" id="ARBA00023016"/>
    </source>
</evidence>
<evidence type="ECO:0000259" key="13">
    <source>
        <dbReference type="PROSITE" id="PS51194"/>
    </source>
</evidence>
<dbReference type="KEGG" id="peh:Spb1_19170"/>
<evidence type="ECO:0000259" key="14">
    <source>
        <dbReference type="PROSITE" id="PS51195"/>
    </source>
</evidence>
<dbReference type="AlphaFoldDB" id="A0A518GMY8"/>
<dbReference type="Proteomes" id="UP000315349">
    <property type="component" value="Chromosome"/>
</dbReference>
<dbReference type="EC" id="3.6.4.13" evidence="9"/>
<evidence type="ECO:0000259" key="12">
    <source>
        <dbReference type="PROSITE" id="PS51192"/>
    </source>
</evidence>
<feature type="domain" description="Helicase ATP-binding" evidence="12">
    <location>
        <begin position="43"/>
        <end position="214"/>
    </location>
</feature>
<evidence type="ECO:0000313" key="15">
    <source>
        <dbReference type="EMBL" id="QDV29990.1"/>
    </source>
</evidence>
<proteinExistence type="inferred from homology"/>
<feature type="domain" description="Helicase C-terminal" evidence="13">
    <location>
        <begin position="237"/>
        <end position="385"/>
    </location>
</feature>
<dbReference type="FunFam" id="3.40.50.300:FF:000108">
    <property type="entry name" value="ATP-dependent RNA helicase RhlE"/>
    <property type="match status" value="1"/>
</dbReference>
<keyword evidence="4 9" id="KW-0347">Helicase</keyword>
<comment type="catalytic activity">
    <reaction evidence="8 9">
        <text>ATP + H2O = ADP + phosphate + H(+)</text>
        <dbReference type="Rhea" id="RHEA:13065"/>
        <dbReference type="ChEBI" id="CHEBI:15377"/>
        <dbReference type="ChEBI" id="CHEBI:15378"/>
        <dbReference type="ChEBI" id="CHEBI:30616"/>
        <dbReference type="ChEBI" id="CHEBI:43474"/>
        <dbReference type="ChEBI" id="CHEBI:456216"/>
        <dbReference type="EC" id="3.6.4.13"/>
    </reaction>
</comment>
<dbReference type="PROSITE" id="PS51195">
    <property type="entry name" value="Q_MOTIF"/>
    <property type="match status" value="1"/>
</dbReference>
<dbReference type="InterPro" id="IPR014001">
    <property type="entry name" value="Helicase_ATP-bd"/>
</dbReference>
<comment type="similarity">
    <text evidence="9">Belongs to the DEAD box helicase family. DeaD/CsdA subfamily.</text>
</comment>
<feature type="region of interest" description="Disordered" evidence="11">
    <location>
        <begin position="453"/>
        <end position="503"/>
    </location>
</feature>
<dbReference type="GO" id="GO:0000027">
    <property type="term" value="P:ribosomal large subunit assembly"/>
    <property type="evidence" value="ECO:0007669"/>
    <property type="project" value="UniProtKB-UniRule"/>
</dbReference>
<feature type="compositionally biased region" description="Basic and acidic residues" evidence="11">
    <location>
        <begin position="471"/>
        <end position="501"/>
    </location>
</feature>
<protein>
    <recommendedName>
        <fullName evidence="9">ATP-dependent RNA helicase DeaD</fullName>
        <ecNumber evidence="9">3.6.4.13</ecNumber>
    </recommendedName>
    <alternativeName>
        <fullName evidence="9">Cold-shock DEAD box protein A</fullName>
    </alternativeName>
</protein>
<dbReference type="InterPro" id="IPR005580">
    <property type="entry name" value="DbpA/CsdA_RNA-bd_dom"/>
</dbReference>
<dbReference type="GO" id="GO:0003723">
    <property type="term" value="F:RNA binding"/>
    <property type="evidence" value="ECO:0007669"/>
    <property type="project" value="UniProtKB-UniRule"/>
</dbReference>
<dbReference type="InterPro" id="IPR001650">
    <property type="entry name" value="Helicase_C-like"/>
</dbReference>
<dbReference type="InterPro" id="IPR044742">
    <property type="entry name" value="DEAD/DEAH_RhlB"/>
</dbReference>
<dbReference type="InterPro" id="IPR050079">
    <property type="entry name" value="DEAD_box_RNA_helicase"/>
</dbReference>
<feature type="short sequence motif" description="Q motif" evidence="10">
    <location>
        <begin position="12"/>
        <end position="40"/>
    </location>
</feature>
<evidence type="ECO:0000256" key="6">
    <source>
        <dbReference type="ARBA" id="ARBA00022884"/>
    </source>
</evidence>
<evidence type="ECO:0000256" key="9">
    <source>
        <dbReference type="HAMAP-Rule" id="MF_00964"/>
    </source>
</evidence>
<dbReference type="RefSeq" id="WP_145298633.1">
    <property type="nucleotide sequence ID" value="NZ_CP036299.1"/>
</dbReference>
<keyword evidence="3 9" id="KW-0378">Hydrolase</keyword>
<dbReference type="InterPro" id="IPR012677">
    <property type="entry name" value="Nucleotide-bd_a/b_plait_sf"/>
</dbReference>
<evidence type="ECO:0000256" key="3">
    <source>
        <dbReference type="ARBA" id="ARBA00022801"/>
    </source>
</evidence>
<evidence type="ECO:0000256" key="10">
    <source>
        <dbReference type="PROSITE-ProRule" id="PRU00552"/>
    </source>
</evidence>
<dbReference type="HAMAP" id="MF_00964">
    <property type="entry name" value="DEAD_helicase_DeaD"/>
    <property type="match status" value="1"/>
</dbReference>
<evidence type="ECO:0000256" key="11">
    <source>
        <dbReference type="SAM" id="MobiDB-lite"/>
    </source>
</evidence>
<feature type="region of interest" description="Disordered" evidence="11">
    <location>
        <begin position="579"/>
        <end position="608"/>
    </location>
</feature>
<dbReference type="GO" id="GO:0006401">
    <property type="term" value="P:RNA catabolic process"/>
    <property type="evidence" value="ECO:0007669"/>
    <property type="project" value="UniProtKB-UniRule"/>
</dbReference>
<dbReference type="Pfam" id="PF00270">
    <property type="entry name" value="DEAD"/>
    <property type="match status" value="1"/>
</dbReference>
<keyword evidence="7 9" id="KW-0346">Stress response</keyword>
<dbReference type="CDD" id="cd18787">
    <property type="entry name" value="SF2_C_DEAD"/>
    <property type="match status" value="1"/>
</dbReference>
<dbReference type="SMART" id="SM00490">
    <property type="entry name" value="HELICc"/>
    <property type="match status" value="1"/>
</dbReference>
<dbReference type="Pfam" id="PF03880">
    <property type="entry name" value="DbpA"/>
    <property type="match status" value="1"/>
</dbReference>
<dbReference type="PANTHER" id="PTHR47959">
    <property type="entry name" value="ATP-DEPENDENT RNA HELICASE RHLE-RELATED"/>
    <property type="match status" value="1"/>
</dbReference>
<evidence type="ECO:0000313" key="16">
    <source>
        <dbReference type="Proteomes" id="UP000315349"/>
    </source>
</evidence>
<dbReference type="CDD" id="cd00268">
    <property type="entry name" value="DEADc"/>
    <property type="match status" value="1"/>
</dbReference>
<dbReference type="Pfam" id="PF00271">
    <property type="entry name" value="Helicase_C"/>
    <property type="match status" value="1"/>
</dbReference>
<dbReference type="Gene3D" id="3.30.70.330">
    <property type="match status" value="1"/>
</dbReference>
<dbReference type="GO" id="GO:0005524">
    <property type="term" value="F:ATP binding"/>
    <property type="evidence" value="ECO:0007669"/>
    <property type="project" value="UniProtKB-UniRule"/>
</dbReference>
<dbReference type="GO" id="GO:0070417">
    <property type="term" value="P:cellular response to cold"/>
    <property type="evidence" value="ECO:0007669"/>
    <property type="project" value="InterPro"/>
</dbReference>
<dbReference type="OrthoDB" id="9805696at2"/>
<evidence type="ECO:0000256" key="1">
    <source>
        <dbReference type="ARBA" id="ARBA00022490"/>
    </source>
</evidence>
<dbReference type="GO" id="GO:0003724">
    <property type="term" value="F:RNA helicase activity"/>
    <property type="evidence" value="ECO:0007669"/>
    <property type="project" value="UniProtKB-UniRule"/>
</dbReference>
<sequence length="608" mass="67478">MTELPADIETTTTFADLNISPPILSAVTASGYVNPTPIQARTIPLLIEGRDVLGMAQTGTGKTAAFAIPMLQAIDLSSSATQVLILAPTRELAMQVAEAFEKYAANLKGLRVAAIYGGQDYQLQFRQLNRGAHVIVGTPGRVMDHIRRGSLKLDSLKGLVLDEADEMLRMGFAEDVEWILEQTPSQRQIALFSATMPDSIRRIAQKHLKNPAEITIKRRTATAETIRQRYITVPPFQKEAVLARILETEPIDAVIIFVKTKSTTVPLAEFLGSQGYRTAALSSDVPQAQRERIVEHLKSGRLDIVIATDVAARGLDVQRITHVINFDLPSDSESYVHRIGRTGRAGRQGDTILFLHPRERFQLRRIEQVTRQPIEPMQVPAAAQVNERRIERFKSKIKTALDHRDLEAFSGIIESLQKESDTPIEQIAAALAVLAAGDAPLLVKDDIRDFNSIETRNREPAPGRGNPRLARAQDAERSMRPRGREAGREERAPRSEGRSFRPMETFRIQVGQIHQVKPANIVGAIANETGLDSSCIGRIEIYDNYSTVDLLAGMPDDVFHSLKAVEVLGQQLNISRATEHPANEEFSARKSKGRFDSKRNLKPNQQRS</sequence>
<dbReference type="InterPro" id="IPR057325">
    <property type="entry name" value="DeaD_dimer"/>
</dbReference>
<evidence type="ECO:0000256" key="4">
    <source>
        <dbReference type="ARBA" id="ARBA00022806"/>
    </source>
</evidence>
<dbReference type="PROSITE" id="PS00039">
    <property type="entry name" value="DEAD_ATP_HELICASE"/>
    <property type="match status" value="1"/>
</dbReference>
<dbReference type="SMART" id="SM00487">
    <property type="entry name" value="DEXDc"/>
    <property type="match status" value="1"/>
</dbReference>
<dbReference type="GO" id="GO:0005829">
    <property type="term" value="C:cytosol"/>
    <property type="evidence" value="ECO:0007669"/>
    <property type="project" value="TreeGrafter"/>
</dbReference>
<dbReference type="InterPro" id="IPR034415">
    <property type="entry name" value="CsdA_RRM"/>
</dbReference>
<dbReference type="Pfam" id="PF25399">
    <property type="entry name" value="DeaD_dimer"/>
    <property type="match status" value="1"/>
</dbReference>
<keyword evidence="6 9" id="KW-0694">RNA-binding</keyword>
<dbReference type="EMBL" id="CP036299">
    <property type="protein sequence ID" value="QDV29990.1"/>
    <property type="molecule type" value="Genomic_DNA"/>
</dbReference>
<accession>A0A518GMY8</accession>
<keyword evidence="5 9" id="KW-0067">ATP-binding</keyword>
<dbReference type="GO" id="GO:0016887">
    <property type="term" value="F:ATP hydrolysis activity"/>
    <property type="evidence" value="ECO:0007669"/>
    <property type="project" value="RHEA"/>
</dbReference>